<accession>A0A1B2EUC5</accession>
<geneLocation type="plasmid" evidence="1">
    <name>unnamed3</name>
</geneLocation>
<dbReference type="KEGG" id="moc:BB934_35515"/>
<name>A0A1B2EUC5_9HYPH</name>
<evidence type="ECO:0000313" key="1">
    <source>
        <dbReference type="EMBL" id="ANY83568.1"/>
    </source>
</evidence>
<dbReference type="AlphaFoldDB" id="A0A1B2EUC5"/>
<sequence>MDLTAIPADREHNAHRALRTCGVATLEVKIIAHNRCISTESGRLIERLGNVIDDMIEPPRRPYLITLWGTKNTSLQVPEFAGM</sequence>
<reference evidence="1" key="1">
    <citation type="submission" date="2016-07" db="EMBL/GenBank/DDBJ databases">
        <title>Microvirga ossetica sp. nov. a new species of rhizobia isolated from root nodules of the legume species Vicia alpestris Steven originated from North Ossetia region in the Caucasus.</title>
        <authorList>
            <person name="Safronova V.I."/>
            <person name="Kuznetsova I.G."/>
            <person name="Sazanova A.L."/>
            <person name="Belimov A."/>
            <person name="Andronov E."/>
            <person name="Osledkin Y.S."/>
            <person name="Onishchuk O.P."/>
            <person name="Kurchak O.N."/>
            <person name="Shaposhnikov A.I."/>
            <person name="Willems A."/>
            <person name="Tikhonovich I.A."/>
        </authorList>
    </citation>
    <scope>NUCLEOTIDE SEQUENCE [LARGE SCALE GENOMIC DNA]</scope>
    <source>
        <strain evidence="1">V5/3M</strain>
        <plasmid evidence="1">unnamed3</plasmid>
    </source>
</reference>
<gene>
    <name evidence="1" type="ORF">BB934_35515</name>
</gene>
<proteinExistence type="predicted"/>
<organism evidence="1">
    <name type="scientific">Microvirga ossetica</name>
    <dbReference type="NCBI Taxonomy" id="1882682"/>
    <lineage>
        <taxon>Bacteria</taxon>
        <taxon>Pseudomonadati</taxon>
        <taxon>Pseudomonadota</taxon>
        <taxon>Alphaproteobacteria</taxon>
        <taxon>Hyphomicrobiales</taxon>
        <taxon>Methylobacteriaceae</taxon>
        <taxon>Microvirga</taxon>
    </lineage>
</organism>
<protein>
    <submittedName>
        <fullName evidence="1">Uncharacterized protein</fullName>
    </submittedName>
</protein>
<dbReference type="EMBL" id="CP016618">
    <property type="protein sequence ID" value="ANY83568.1"/>
    <property type="molecule type" value="Genomic_DNA"/>
</dbReference>
<keyword evidence="1" id="KW-0614">Plasmid</keyword>